<dbReference type="SFLD" id="SFLDS00003">
    <property type="entry name" value="Haloacid_Dehalogenase"/>
    <property type="match status" value="1"/>
</dbReference>
<dbReference type="RefSeq" id="WP_184244456.1">
    <property type="nucleotide sequence ID" value="NZ_BAAACU010000022.1"/>
</dbReference>
<evidence type="ECO:0000256" key="4">
    <source>
        <dbReference type="ARBA" id="ARBA00022842"/>
    </source>
</evidence>
<dbReference type="InterPro" id="IPR051400">
    <property type="entry name" value="HAD-like_hydrolase"/>
</dbReference>
<dbReference type="InterPro" id="IPR023214">
    <property type="entry name" value="HAD_sf"/>
</dbReference>
<evidence type="ECO:0000256" key="2">
    <source>
        <dbReference type="ARBA" id="ARBA00022723"/>
    </source>
</evidence>
<dbReference type="SUPFAM" id="SSF56784">
    <property type="entry name" value="HAD-like"/>
    <property type="match status" value="1"/>
</dbReference>
<sequence>MQTIIFDVDDTLYDQSLSFYRTVRHLISNELSDEQIAAIFKASRKHSEYLFDLSEAGKITRKEWQIGRMKRALEDFNIKITEEEAENFHNHYVKEQSNIELFPEIKELLQELKLAGYPLGILTNGEKNHQQMKIDQLQLHHWVRHDHTFISGAYGYAKPMKEIFEIVEHQLHLSSDQITYIGDSYEKDIIGAKSVGWKAIWMNHRKKAKPKGINLSPDNEVHSAKQLYELIKVEFLTD</sequence>
<name>A0A841RJ00_9BACI</name>
<evidence type="ECO:0000256" key="1">
    <source>
        <dbReference type="ARBA" id="ARBA00001946"/>
    </source>
</evidence>
<keyword evidence="4" id="KW-0460">Magnesium</keyword>
<dbReference type="PANTHER" id="PTHR46470">
    <property type="entry name" value="N-ACYLNEURAMINATE-9-PHOSPHATASE"/>
    <property type="match status" value="1"/>
</dbReference>
<dbReference type="Proteomes" id="UP000572212">
    <property type="component" value="Unassembled WGS sequence"/>
</dbReference>
<comment type="caution">
    <text evidence="5">The sequence shown here is derived from an EMBL/GenBank/DDBJ whole genome shotgun (WGS) entry which is preliminary data.</text>
</comment>
<dbReference type="InterPro" id="IPR006439">
    <property type="entry name" value="HAD-SF_hydro_IA"/>
</dbReference>
<keyword evidence="6" id="KW-1185">Reference proteome</keyword>
<dbReference type="GO" id="GO:0044281">
    <property type="term" value="P:small molecule metabolic process"/>
    <property type="evidence" value="ECO:0007669"/>
    <property type="project" value="UniProtKB-ARBA"/>
</dbReference>
<dbReference type="NCBIfam" id="TIGR01549">
    <property type="entry name" value="HAD-SF-IA-v1"/>
    <property type="match status" value="1"/>
</dbReference>
<evidence type="ECO:0000256" key="3">
    <source>
        <dbReference type="ARBA" id="ARBA00022801"/>
    </source>
</evidence>
<evidence type="ECO:0000313" key="5">
    <source>
        <dbReference type="EMBL" id="MBB6511857.1"/>
    </source>
</evidence>
<dbReference type="AlphaFoldDB" id="A0A841RJ00"/>
<reference evidence="5 6" key="1">
    <citation type="submission" date="2020-08" db="EMBL/GenBank/DDBJ databases">
        <title>Genomic Encyclopedia of Type Strains, Phase IV (KMG-IV): sequencing the most valuable type-strain genomes for metagenomic binning, comparative biology and taxonomic classification.</title>
        <authorList>
            <person name="Goeker M."/>
        </authorList>
    </citation>
    <scope>NUCLEOTIDE SEQUENCE [LARGE SCALE GENOMIC DNA]</scope>
    <source>
        <strain evidence="5 6">DSM 11805</strain>
    </source>
</reference>
<dbReference type="Gene3D" id="3.40.50.1000">
    <property type="entry name" value="HAD superfamily/HAD-like"/>
    <property type="match status" value="1"/>
</dbReference>
<dbReference type="Gene3D" id="1.20.120.710">
    <property type="entry name" value="Haloacid dehalogenase hydrolase-like domain"/>
    <property type="match status" value="1"/>
</dbReference>
<dbReference type="GO" id="GO:0046872">
    <property type="term" value="F:metal ion binding"/>
    <property type="evidence" value="ECO:0007669"/>
    <property type="project" value="UniProtKB-KW"/>
</dbReference>
<dbReference type="Pfam" id="PF00702">
    <property type="entry name" value="Hydrolase"/>
    <property type="match status" value="1"/>
</dbReference>
<dbReference type="InterPro" id="IPR006549">
    <property type="entry name" value="HAD-SF_hydro_IIIA"/>
</dbReference>
<organism evidence="5 6">
    <name type="scientific">Gracilibacillus halotolerans</name>
    <dbReference type="NCBI Taxonomy" id="74386"/>
    <lineage>
        <taxon>Bacteria</taxon>
        <taxon>Bacillati</taxon>
        <taxon>Bacillota</taxon>
        <taxon>Bacilli</taxon>
        <taxon>Bacillales</taxon>
        <taxon>Bacillaceae</taxon>
        <taxon>Gracilibacillus</taxon>
    </lineage>
</organism>
<proteinExistence type="predicted"/>
<dbReference type="InterPro" id="IPR036412">
    <property type="entry name" value="HAD-like_sf"/>
</dbReference>
<dbReference type="NCBIfam" id="TIGR01662">
    <property type="entry name" value="HAD-SF-IIIA"/>
    <property type="match status" value="1"/>
</dbReference>
<protein>
    <submittedName>
        <fullName evidence="5">Putative hydrolase of the HAD superfamily</fullName>
    </submittedName>
</protein>
<dbReference type="SFLD" id="SFLDG01129">
    <property type="entry name" value="C1.5:_HAD__Beta-PGM__Phosphata"/>
    <property type="match status" value="1"/>
</dbReference>
<gene>
    <name evidence="5" type="ORF">GGQ92_000624</name>
</gene>
<dbReference type="EMBL" id="JACHON010000001">
    <property type="protein sequence ID" value="MBB6511857.1"/>
    <property type="molecule type" value="Genomic_DNA"/>
</dbReference>
<dbReference type="PRINTS" id="PR00413">
    <property type="entry name" value="HADHALOGNASE"/>
</dbReference>
<accession>A0A841RJ00</accession>
<keyword evidence="3 5" id="KW-0378">Hydrolase</keyword>
<comment type="cofactor">
    <cofactor evidence="1">
        <name>Mg(2+)</name>
        <dbReference type="ChEBI" id="CHEBI:18420"/>
    </cofactor>
</comment>
<dbReference type="GO" id="GO:0016791">
    <property type="term" value="F:phosphatase activity"/>
    <property type="evidence" value="ECO:0007669"/>
    <property type="project" value="TreeGrafter"/>
</dbReference>
<dbReference type="PANTHER" id="PTHR46470:SF2">
    <property type="entry name" value="GLYCERALDEHYDE 3-PHOSPHATE PHOSPHATASE"/>
    <property type="match status" value="1"/>
</dbReference>
<evidence type="ECO:0000313" key="6">
    <source>
        <dbReference type="Proteomes" id="UP000572212"/>
    </source>
</evidence>
<keyword evidence="2" id="KW-0479">Metal-binding</keyword>